<feature type="compositionally biased region" description="Basic and acidic residues" evidence="1">
    <location>
        <begin position="220"/>
        <end position="233"/>
    </location>
</feature>
<organism evidence="3 4">
    <name type="scientific">Cephalotus follicularis</name>
    <name type="common">Albany pitcher plant</name>
    <dbReference type="NCBI Taxonomy" id="3775"/>
    <lineage>
        <taxon>Eukaryota</taxon>
        <taxon>Viridiplantae</taxon>
        <taxon>Streptophyta</taxon>
        <taxon>Embryophyta</taxon>
        <taxon>Tracheophyta</taxon>
        <taxon>Spermatophyta</taxon>
        <taxon>Magnoliopsida</taxon>
        <taxon>eudicotyledons</taxon>
        <taxon>Gunneridae</taxon>
        <taxon>Pentapetalae</taxon>
        <taxon>rosids</taxon>
        <taxon>fabids</taxon>
        <taxon>Oxalidales</taxon>
        <taxon>Cephalotaceae</taxon>
        <taxon>Cephalotus</taxon>
    </lineage>
</organism>
<proteinExistence type="predicted"/>
<accession>A0A1Q3BD69</accession>
<evidence type="ECO:0000256" key="1">
    <source>
        <dbReference type="SAM" id="MobiDB-lite"/>
    </source>
</evidence>
<sequence>MAKPAVTVTVLFLLFTISQARVPSDLTEDDVTTTTKDLNIPLPESEAKTTNTILLPTEKPESVVEFEPEVTESKLPEPEIPEESTETETVPLTVISFRPQNRQFPRHPFLPFRNRHGCRQNRQFKIGGARVHHDGEISYGNDMLQSYSEDSSSDPEFRGGERKIPARWVRFHHGGARFPFKHDVEMRDEIERPHRHHHDHDDERHHHDRDEDHHHRHHHDHDDEREHEHHERREGGFMWGIRKFLNQF</sequence>
<dbReference type="AlphaFoldDB" id="A0A1Q3BD69"/>
<gene>
    <name evidence="3" type="ORF">CFOL_v3_09298</name>
</gene>
<evidence type="ECO:0000256" key="2">
    <source>
        <dbReference type="SAM" id="SignalP"/>
    </source>
</evidence>
<comment type="caution">
    <text evidence="3">The sequence shown here is derived from an EMBL/GenBank/DDBJ whole genome shotgun (WGS) entry which is preliminary data.</text>
</comment>
<evidence type="ECO:0000313" key="3">
    <source>
        <dbReference type="EMBL" id="GAV65784.1"/>
    </source>
</evidence>
<feature type="signal peptide" evidence="2">
    <location>
        <begin position="1"/>
        <end position="20"/>
    </location>
</feature>
<feature type="region of interest" description="Disordered" evidence="1">
    <location>
        <begin position="62"/>
        <end position="88"/>
    </location>
</feature>
<protein>
    <submittedName>
        <fullName evidence="3">Uncharacterized protein</fullName>
    </submittedName>
</protein>
<reference evidence="4" key="1">
    <citation type="submission" date="2016-04" db="EMBL/GenBank/DDBJ databases">
        <title>Cephalotus genome sequencing.</title>
        <authorList>
            <person name="Fukushima K."/>
            <person name="Hasebe M."/>
            <person name="Fang X."/>
        </authorList>
    </citation>
    <scope>NUCLEOTIDE SEQUENCE [LARGE SCALE GENOMIC DNA]</scope>
    <source>
        <strain evidence="4">cv. St1</strain>
    </source>
</reference>
<dbReference type="OrthoDB" id="1293395at2759"/>
<feature type="compositionally biased region" description="Basic and acidic residues" evidence="1">
    <location>
        <begin position="199"/>
        <end position="213"/>
    </location>
</feature>
<feature type="chain" id="PRO_5012681895" evidence="2">
    <location>
        <begin position="21"/>
        <end position="248"/>
    </location>
</feature>
<keyword evidence="4" id="KW-1185">Reference proteome</keyword>
<dbReference type="Proteomes" id="UP000187406">
    <property type="component" value="Unassembled WGS sequence"/>
</dbReference>
<dbReference type="EMBL" id="BDDD01000435">
    <property type="protein sequence ID" value="GAV65784.1"/>
    <property type="molecule type" value="Genomic_DNA"/>
</dbReference>
<feature type="region of interest" description="Disordered" evidence="1">
    <location>
        <begin position="194"/>
        <end position="233"/>
    </location>
</feature>
<keyword evidence="2" id="KW-0732">Signal</keyword>
<name>A0A1Q3BD69_CEPFO</name>
<dbReference type="InParanoid" id="A0A1Q3BD69"/>
<evidence type="ECO:0000313" key="4">
    <source>
        <dbReference type="Proteomes" id="UP000187406"/>
    </source>
</evidence>